<feature type="transmembrane region" description="Helical" evidence="2">
    <location>
        <begin position="276"/>
        <end position="293"/>
    </location>
</feature>
<proteinExistence type="predicted"/>
<feature type="region of interest" description="Disordered" evidence="1">
    <location>
        <begin position="70"/>
        <end position="117"/>
    </location>
</feature>
<dbReference type="AlphaFoldDB" id="A0A517M962"/>
<feature type="compositionally biased region" description="Polar residues" evidence="1">
    <location>
        <begin position="87"/>
        <end position="109"/>
    </location>
</feature>
<dbReference type="InterPro" id="IPR008969">
    <property type="entry name" value="CarboxyPept-like_regulatory"/>
</dbReference>
<dbReference type="KEGG" id="rml:FF011L_01520"/>
<gene>
    <name evidence="3" type="ORF">FF011L_01520</name>
</gene>
<dbReference type="Gene3D" id="2.60.40.1120">
    <property type="entry name" value="Carboxypeptidase-like, regulatory domain"/>
    <property type="match status" value="1"/>
</dbReference>
<evidence type="ECO:0000256" key="2">
    <source>
        <dbReference type="SAM" id="Phobius"/>
    </source>
</evidence>
<keyword evidence="2" id="KW-0472">Membrane</keyword>
<dbReference type="EMBL" id="CP036262">
    <property type="protein sequence ID" value="QDS91422.1"/>
    <property type="molecule type" value="Genomic_DNA"/>
</dbReference>
<feature type="region of interest" description="Disordered" evidence="1">
    <location>
        <begin position="135"/>
        <end position="266"/>
    </location>
</feature>
<keyword evidence="2" id="KW-1133">Transmembrane helix</keyword>
<evidence type="ECO:0000256" key="1">
    <source>
        <dbReference type="SAM" id="MobiDB-lite"/>
    </source>
</evidence>
<dbReference type="Proteomes" id="UP000320672">
    <property type="component" value="Chromosome"/>
</dbReference>
<feature type="compositionally biased region" description="Basic and acidic residues" evidence="1">
    <location>
        <begin position="157"/>
        <end position="171"/>
    </location>
</feature>
<feature type="compositionally biased region" description="Polar residues" evidence="1">
    <location>
        <begin position="140"/>
        <end position="156"/>
    </location>
</feature>
<evidence type="ECO:0000313" key="4">
    <source>
        <dbReference type="Proteomes" id="UP000320672"/>
    </source>
</evidence>
<evidence type="ECO:0008006" key="5">
    <source>
        <dbReference type="Google" id="ProtNLM"/>
    </source>
</evidence>
<name>A0A517M962_9BACT</name>
<protein>
    <recommendedName>
        <fullName evidence="5">Carboxypeptidase regulatory-like domain-containing protein</fullName>
    </recommendedName>
</protein>
<organism evidence="3 4">
    <name type="scientific">Roseimaritima multifibrata</name>
    <dbReference type="NCBI Taxonomy" id="1930274"/>
    <lineage>
        <taxon>Bacteria</taxon>
        <taxon>Pseudomonadati</taxon>
        <taxon>Planctomycetota</taxon>
        <taxon>Planctomycetia</taxon>
        <taxon>Pirellulales</taxon>
        <taxon>Pirellulaceae</taxon>
        <taxon>Roseimaritima</taxon>
    </lineage>
</organism>
<sequence>MSYDNFVETVTFLAFLFPDQFRNKTFSDVASHPDAFEESEAWKLICNKLISNHVSEKRYFKAFKRAREASAATDDENRKPCVKPIGVSTNSLATRDNTQVEQSGFSDSDSAIVAKPPWPANAPFAEVILKASTAKRGDATHSSQPDGVSTSGQTDQMSKDETDGDAEDRPGEQSVVETPSKDSRVGSGHNNLNPGDDTRAEQLGNDETNERIPEFPTDDSSRHQAKIERATVDTDDAPSPASKLAPSTDAGEPLASEEKRSRQYVAPKENHDYRRVLVVAIGIIAFLITLSIIDRQPPSAPTDHLTPSSEEKYAETVEGTGDLLVTGKLTGQVVDAKTAQPIVDATVTVYEVNGLRLPDLEIVTDDRGEYKLAIPGRYASLQIDVQAAKPDYRQRSKRIISLDSYDGSPVEIVLHPDETNE</sequence>
<feature type="compositionally biased region" description="Basic and acidic residues" evidence="1">
    <location>
        <begin position="208"/>
        <end position="232"/>
    </location>
</feature>
<reference evidence="3 4" key="1">
    <citation type="submission" date="2019-02" db="EMBL/GenBank/DDBJ databases">
        <title>Deep-cultivation of Planctomycetes and their phenomic and genomic characterization uncovers novel biology.</title>
        <authorList>
            <person name="Wiegand S."/>
            <person name="Jogler M."/>
            <person name="Boedeker C."/>
            <person name="Pinto D."/>
            <person name="Vollmers J."/>
            <person name="Rivas-Marin E."/>
            <person name="Kohn T."/>
            <person name="Peeters S.H."/>
            <person name="Heuer A."/>
            <person name="Rast P."/>
            <person name="Oberbeckmann S."/>
            <person name="Bunk B."/>
            <person name="Jeske O."/>
            <person name="Meyerdierks A."/>
            <person name="Storesund J.E."/>
            <person name="Kallscheuer N."/>
            <person name="Luecker S."/>
            <person name="Lage O.M."/>
            <person name="Pohl T."/>
            <person name="Merkel B.J."/>
            <person name="Hornburger P."/>
            <person name="Mueller R.-W."/>
            <person name="Bruemmer F."/>
            <person name="Labrenz M."/>
            <person name="Spormann A.M."/>
            <person name="Op den Camp H."/>
            <person name="Overmann J."/>
            <person name="Amann R."/>
            <person name="Jetten M.S.M."/>
            <person name="Mascher T."/>
            <person name="Medema M.H."/>
            <person name="Devos D.P."/>
            <person name="Kaster A.-K."/>
            <person name="Ovreas L."/>
            <person name="Rohde M."/>
            <person name="Galperin M.Y."/>
            <person name="Jogler C."/>
        </authorList>
    </citation>
    <scope>NUCLEOTIDE SEQUENCE [LARGE SCALE GENOMIC DNA]</scope>
    <source>
        <strain evidence="3 4">FF011L</strain>
    </source>
</reference>
<dbReference type="SUPFAM" id="SSF49464">
    <property type="entry name" value="Carboxypeptidase regulatory domain-like"/>
    <property type="match status" value="1"/>
</dbReference>
<accession>A0A517M962</accession>
<keyword evidence="2" id="KW-0812">Transmembrane</keyword>
<evidence type="ECO:0000313" key="3">
    <source>
        <dbReference type="EMBL" id="QDS91422.1"/>
    </source>
</evidence>
<keyword evidence="4" id="KW-1185">Reference proteome</keyword>